<keyword evidence="1" id="KW-0472">Membrane</keyword>
<keyword evidence="3" id="KW-1185">Reference proteome</keyword>
<accession>A0A8T5UZJ9</accession>
<evidence type="ECO:0000313" key="3">
    <source>
        <dbReference type="Proteomes" id="UP000825933"/>
    </source>
</evidence>
<feature type="transmembrane region" description="Helical" evidence="1">
    <location>
        <begin position="87"/>
        <end position="109"/>
    </location>
</feature>
<proteinExistence type="predicted"/>
<keyword evidence="1" id="KW-1133">Transmembrane helix</keyword>
<feature type="transmembrane region" description="Helical" evidence="1">
    <location>
        <begin position="171"/>
        <end position="190"/>
    </location>
</feature>
<reference evidence="3" key="1">
    <citation type="journal article" date="2022" name="Microbiol. Resour. Announc.">
        <title>Draft Genome Sequence of a Methanogenic Archaeon from West Spitsbergen Permafrost.</title>
        <authorList>
            <person name="Trubitsyn V."/>
            <person name="Rivkina E."/>
            <person name="Shcherbakova V."/>
        </authorList>
    </citation>
    <scope>NUCLEOTIDE SEQUENCE [LARGE SCALE GENOMIC DNA]</scope>
    <source>
        <strain evidence="3">VT</strain>
    </source>
</reference>
<dbReference type="AlphaFoldDB" id="A0A8T5UZJ9"/>
<comment type="caution">
    <text evidence="2">The sequence shown here is derived from an EMBL/GenBank/DDBJ whole genome shotgun (WGS) entry which is preliminary data.</text>
</comment>
<feature type="transmembrane region" description="Helical" evidence="1">
    <location>
        <begin position="197"/>
        <end position="213"/>
    </location>
</feature>
<evidence type="ECO:0000256" key="1">
    <source>
        <dbReference type="SAM" id="Phobius"/>
    </source>
</evidence>
<evidence type="ECO:0000313" key="2">
    <source>
        <dbReference type="EMBL" id="MBZ2165011.1"/>
    </source>
</evidence>
<protein>
    <submittedName>
        <fullName evidence="2">Uncharacterized protein</fullName>
    </submittedName>
</protein>
<gene>
    <name evidence="2" type="ORF">K8N75_02980</name>
</gene>
<sequence>MNLNYLNVIGIIMILFSILIFTTRFLDHFILNITYPFLEGSSDGKSVLLFGIMGSILLLYPLFNFNGRIMQKISSLHPIFKGDGNKYLKLVIVVVLLTYILGIMIEIIIRLKLGISIFTTFVAMDPSPASTSITHSHVFKSVLGDLISLLGIHVPGDIHTGSSLIHYTSPFSFIVLITFPLTYLLGLISLNQRKNRYKVILAFAITTTLIGMLDGGLFSTPALIGLSGLFGVLAIKQPFSLKNLVKPSFLIILLIILRISIGIIGTTVEYHEVTFIDEKSPVDLNGYNVLNINYVGNETIVKISTDRSDKTILADMVNRSKGNVSGITLSWNIFSWAIKN</sequence>
<dbReference type="EMBL" id="JAIOUQ010000003">
    <property type="protein sequence ID" value="MBZ2165011.1"/>
    <property type="molecule type" value="Genomic_DNA"/>
</dbReference>
<keyword evidence="1" id="KW-0812">Transmembrane</keyword>
<name>A0A8T5UZJ9_9EURY</name>
<feature type="transmembrane region" description="Helical" evidence="1">
    <location>
        <begin position="46"/>
        <end position="66"/>
    </location>
</feature>
<dbReference type="Proteomes" id="UP000825933">
    <property type="component" value="Unassembled WGS sequence"/>
</dbReference>
<feature type="transmembrane region" description="Helical" evidence="1">
    <location>
        <begin position="5"/>
        <end position="26"/>
    </location>
</feature>
<organism evidence="2 3">
    <name type="scientific">Methanobacterium spitsbergense</name>
    <dbReference type="NCBI Taxonomy" id="2874285"/>
    <lineage>
        <taxon>Archaea</taxon>
        <taxon>Methanobacteriati</taxon>
        <taxon>Methanobacteriota</taxon>
        <taxon>Methanomada group</taxon>
        <taxon>Methanobacteria</taxon>
        <taxon>Methanobacteriales</taxon>
        <taxon>Methanobacteriaceae</taxon>
        <taxon>Methanobacterium</taxon>
    </lineage>
</organism>
<feature type="transmembrane region" description="Helical" evidence="1">
    <location>
        <begin position="247"/>
        <end position="268"/>
    </location>
</feature>